<feature type="domain" description="NADP-dependent oxidoreductase" evidence="4">
    <location>
        <begin position="34"/>
        <end position="346"/>
    </location>
</feature>
<feature type="region of interest" description="Disordered" evidence="3">
    <location>
        <begin position="1"/>
        <end position="20"/>
    </location>
</feature>
<evidence type="ECO:0000256" key="3">
    <source>
        <dbReference type="SAM" id="MobiDB-lite"/>
    </source>
</evidence>
<comment type="similarity">
    <text evidence="2">Belongs to the aldo/keto reductase family. Aldo/keto reductase 2 subfamily.</text>
</comment>
<protein>
    <submittedName>
        <fullName evidence="5">Aryl-alcohol dehydrogenase AAD14</fullName>
    </submittedName>
</protein>
<sequence length="386" mass="42876">MSLFNRHPQPSSPPTELGRHHILSSTSGLRISPLALGGGNIGQAWSQAWGAMSKPQAFTLLDAYFEAGGNFIDTANDYQNGESESWIGEWLAQNQIRDQVVIATKYTADCRLESAGPGKRGRTANSGGNHRRSLHTSVRDSLERLQTEYIDILYVHWWDYTTSIEEVVDSLHALVMQGRVMYLGISDAPAWVVSAANMYAREKGRTQFSIYSGRWNVLSRDFEREILPMVRSFGMALAPWGCLGSGRWQSRKGLEERQDPLRPLLGGQAEVDVRLCEVLERVAGEHGVESVTQIALAYVLTKARQFGIYNCFPIVGGRKVEQLHENIGALVIRLTEEQIQALEAVQEFDIGFPANFVGSDPNVTGEASGLTERPVIRLQSPDMQDI</sequence>
<name>A0A175W9B0_9PEZI</name>
<comment type="caution">
    <text evidence="5">The sequence shown here is derived from an EMBL/GenBank/DDBJ whole genome shotgun (WGS) entry which is preliminary data.</text>
</comment>
<evidence type="ECO:0000256" key="1">
    <source>
        <dbReference type="ARBA" id="ARBA00023002"/>
    </source>
</evidence>
<dbReference type="Proteomes" id="UP000078237">
    <property type="component" value="Unassembled WGS sequence"/>
</dbReference>
<dbReference type="GO" id="GO:0016491">
    <property type="term" value="F:oxidoreductase activity"/>
    <property type="evidence" value="ECO:0007669"/>
    <property type="project" value="UniProtKB-KW"/>
</dbReference>
<keyword evidence="1" id="KW-0560">Oxidoreductase</keyword>
<dbReference type="VEuPathDB" id="FungiDB:MMYC01_204229"/>
<accession>A0A175W9B0</accession>
<dbReference type="InterPro" id="IPR036812">
    <property type="entry name" value="NAD(P)_OxRdtase_dom_sf"/>
</dbReference>
<gene>
    <name evidence="5" type="ORF">MMYC01_204229</name>
</gene>
<organism evidence="5 6">
    <name type="scientific">Madurella mycetomatis</name>
    <dbReference type="NCBI Taxonomy" id="100816"/>
    <lineage>
        <taxon>Eukaryota</taxon>
        <taxon>Fungi</taxon>
        <taxon>Dikarya</taxon>
        <taxon>Ascomycota</taxon>
        <taxon>Pezizomycotina</taxon>
        <taxon>Sordariomycetes</taxon>
        <taxon>Sordariomycetidae</taxon>
        <taxon>Sordariales</taxon>
        <taxon>Sordariales incertae sedis</taxon>
        <taxon>Madurella</taxon>
    </lineage>
</organism>
<dbReference type="OrthoDB" id="48988at2759"/>
<dbReference type="EMBL" id="LCTW02000066">
    <property type="protein sequence ID" value="KXX80193.1"/>
    <property type="molecule type" value="Genomic_DNA"/>
</dbReference>
<dbReference type="Pfam" id="PF00248">
    <property type="entry name" value="Aldo_ket_red"/>
    <property type="match status" value="1"/>
</dbReference>
<dbReference type="InterPro" id="IPR023210">
    <property type="entry name" value="NADP_OxRdtase_dom"/>
</dbReference>
<dbReference type="Gene3D" id="3.20.20.100">
    <property type="entry name" value="NADP-dependent oxidoreductase domain"/>
    <property type="match status" value="1"/>
</dbReference>
<dbReference type="InterPro" id="IPR050523">
    <property type="entry name" value="AKR_Detox_Biosynth"/>
</dbReference>
<keyword evidence="6" id="KW-1185">Reference proteome</keyword>
<dbReference type="SUPFAM" id="SSF51430">
    <property type="entry name" value="NAD(P)-linked oxidoreductase"/>
    <property type="match status" value="1"/>
</dbReference>
<dbReference type="PANTHER" id="PTHR43364">
    <property type="entry name" value="NADH-SPECIFIC METHYLGLYOXAL REDUCTASE-RELATED"/>
    <property type="match status" value="1"/>
</dbReference>
<evidence type="ECO:0000259" key="4">
    <source>
        <dbReference type="Pfam" id="PF00248"/>
    </source>
</evidence>
<dbReference type="AlphaFoldDB" id="A0A175W9B0"/>
<proteinExistence type="inferred from homology"/>
<reference evidence="5 6" key="1">
    <citation type="journal article" date="2016" name="Genome Announc.">
        <title>Genome Sequence of Madurella mycetomatis mm55, Isolated from a Human Mycetoma Case in Sudan.</title>
        <authorList>
            <person name="Smit S."/>
            <person name="Derks M.F."/>
            <person name="Bervoets S."/>
            <person name="Fahal A."/>
            <person name="van Leeuwen W."/>
            <person name="van Belkum A."/>
            <person name="van de Sande W.W."/>
        </authorList>
    </citation>
    <scope>NUCLEOTIDE SEQUENCE [LARGE SCALE GENOMIC DNA]</scope>
    <source>
        <strain evidence="6">mm55</strain>
    </source>
</reference>
<evidence type="ECO:0000313" key="6">
    <source>
        <dbReference type="Proteomes" id="UP000078237"/>
    </source>
</evidence>
<evidence type="ECO:0000256" key="2">
    <source>
        <dbReference type="ARBA" id="ARBA00038157"/>
    </source>
</evidence>
<dbReference type="STRING" id="100816.A0A175W9B0"/>
<feature type="region of interest" description="Disordered" evidence="3">
    <location>
        <begin position="114"/>
        <end position="135"/>
    </location>
</feature>
<evidence type="ECO:0000313" key="5">
    <source>
        <dbReference type="EMBL" id="KXX80193.1"/>
    </source>
</evidence>
<dbReference type="PANTHER" id="PTHR43364:SF2">
    <property type="entry name" value="ARYL-ALCOHOL DEHYDROGENASE AAD10-RELATED"/>
    <property type="match status" value="1"/>
</dbReference>